<dbReference type="InterPro" id="IPR055342">
    <property type="entry name" value="MreC_beta-barrel_core"/>
</dbReference>
<protein>
    <recommendedName>
        <fullName evidence="2 5">Cell shape-determining protein MreC</fullName>
    </recommendedName>
    <alternativeName>
        <fullName evidence="4 5">Cell shape protein MreC</fullName>
    </alternativeName>
</protein>
<dbReference type="NCBIfam" id="TIGR00219">
    <property type="entry name" value="mreC"/>
    <property type="match status" value="1"/>
</dbReference>
<dbReference type="Pfam" id="PF04085">
    <property type="entry name" value="MreC"/>
    <property type="match status" value="1"/>
</dbReference>
<evidence type="ECO:0000256" key="1">
    <source>
        <dbReference type="ARBA" id="ARBA00009369"/>
    </source>
</evidence>
<evidence type="ECO:0000256" key="4">
    <source>
        <dbReference type="ARBA" id="ARBA00032089"/>
    </source>
</evidence>
<dbReference type="Gene3D" id="2.40.10.350">
    <property type="entry name" value="Rod shape-determining protein MreC, domain 2"/>
    <property type="match status" value="1"/>
</dbReference>
<comment type="caution">
    <text evidence="7">The sequence shown here is derived from an EMBL/GenBank/DDBJ whole genome shotgun (WGS) entry which is preliminary data.</text>
</comment>
<evidence type="ECO:0000256" key="5">
    <source>
        <dbReference type="PIRNR" id="PIRNR038471"/>
    </source>
</evidence>
<evidence type="ECO:0000256" key="2">
    <source>
        <dbReference type="ARBA" id="ARBA00013855"/>
    </source>
</evidence>
<accession>A0ABW1TYG8</accession>
<dbReference type="RefSeq" id="WP_371438245.1">
    <property type="nucleotide sequence ID" value="NZ_JBHSRS010000077.1"/>
</dbReference>
<organism evidence="7 8">
    <name type="scientific">Polaromonas aquatica</name>
    <dbReference type="NCBI Taxonomy" id="332657"/>
    <lineage>
        <taxon>Bacteria</taxon>
        <taxon>Pseudomonadati</taxon>
        <taxon>Pseudomonadota</taxon>
        <taxon>Betaproteobacteria</taxon>
        <taxon>Burkholderiales</taxon>
        <taxon>Comamonadaceae</taxon>
        <taxon>Polaromonas</taxon>
    </lineage>
</organism>
<name>A0ABW1TYG8_9BURK</name>
<evidence type="ECO:0000313" key="7">
    <source>
        <dbReference type="EMBL" id="MFC6282400.1"/>
    </source>
</evidence>
<comment type="similarity">
    <text evidence="1 5">Belongs to the MreC family.</text>
</comment>
<evidence type="ECO:0000256" key="3">
    <source>
        <dbReference type="ARBA" id="ARBA00022960"/>
    </source>
</evidence>
<feature type="domain" description="Rod shape-determining protein MreC beta-barrel core" evidence="6">
    <location>
        <begin position="132"/>
        <end position="281"/>
    </location>
</feature>
<reference evidence="8" key="1">
    <citation type="journal article" date="2019" name="Int. J. Syst. Evol. Microbiol.">
        <title>The Global Catalogue of Microorganisms (GCM) 10K type strain sequencing project: providing services to taxonomists for standard genome sequencing and annotation.</title>
        <authorList>
            <consortium name="The Broad Institute Genomics Platform"/>
            <consortium name="The Broad Institute Genome Sequencing Center for Infectious Disease"/>
            <person name="Wu L."/>
            <person name="Ma J."/>
        </authorList>
    </citation>
    <scope>NUCLEOTIDE SEQUENCE [LARGE SCALE GENOMIC DNA]</scope>
    <source>
        <strain evidence="8">CCUG 39402</strain>
    </source>
</reference>
<comment type="function">
    <text evidence="5">Involved in formation and maintenance of cell shape.</text>
</comment>
<dbReference type="Proteomes" id="UP001596270">
    <property type="component" value="Unassembled WGS sequence"/>
</dbReference>
<gene>
    <name evidence="7" type="primary">mreC</name>
    <name evidence="7" type="ORF">ACFQND_14325</name>
</gene>
<dbReference type="InterPro" id="IPR042175">
    <property type="entry name" value="Cell/Rod_MreC_2"/>
</dbReference>
<proteinExistence type="inferred from homology"/>
<sequence length="309" mass="32984">MPLGTLDRSPPPIFKQGPSALSKLMFFSALSLFLMVADTRFSITQPVRAALATALYPIQWLALQPVRAVQGSGEYFTGLSRANANSEDARRKLALQSLRAGQVEQLSQENSRLRKLLGLREQLVTPVMAAEVLYDAADPYTRKVIIDKGMAQGVELGSPVLDESGVLGQVTRVHPLVSEVTLVIDRDLAIPVLNVRTGARSVAYGDPSTPGGGLELRFMGSNSDVQQGDLLTTSGVDGVYPPGLPVAKISRIERRAESAFSKIYCAPQALVTGARHVMVVKPVAGQIPTRPEADAMDAAQAPAKKGSAK</sequence>
<dbReference type="PIRSF" id="PIRSF038471">
    <property type="entry name" value="MreC"/>
    <property type="match status" value="1"/>
</dbReference>
<dbReference type="PANTHER" id="PTHR34138:SF1">
    <property type="entry name" value="CELL SHAPE-DETERMINING PROTEIN MREC"/>
    <property type="match status" value="1"/>
</dbReference>
<evidence type="ECO:0000259" key="6">
    <source>
        <dbReference type="Pfam" id="PF04085"/>
    </source>
</evidence>
<dbReference type="InterPro" id="IPR007221">
    <property type="entry name" value="MreC"/>
</dbReference>
<evidence type="ECO:0000313" key="8">
    <source>
        <dbReference type="Proteomes" id="UP001596270"/>
    </source>
</evidence>
<keyword evidence="8" id="KW-1185">Reference proteome</keyword>
<dbReference type="EMBL" id="JBHSRS010000077">
    <property type="protein sequence ID" value="MFC6282400.1"/>
    <property type="molecule type" value="Genomic_DNA"/>
</dbReference>
<dbReference type="Gene3D" id="2.40.10.340">
    <property type="entry name" value="Rod shape-determining protein MreC, domain 1"/>
    <property type="match status" value="1"/>
</dbReference>
<keyword evidence="3 5" id="KW-0133">Cell shape</keyword>
<dbReference type="InterPro" id="IPR042177">
    <property type="entry name" value="Cell/Rod_1"/>
</dbReference>
<dbReference type="PANTHER" id="PTHR34138">
    <property type="entry name" value="CELL SHAPE-DETERMINING PROTEIN MREC"/>
    <property type="match status" value="1"/>
</dbReference>